<dbReference type="SUPFAM" id="SSF46785">
    <property type="entry name" value="Winged helix' DNA-binding domain"/>
    <property type="match status" value="1"/>
</dbReference>
<dbReference type="InterPro" id="IPR000835">
    <property type="entry name" value="HTH_MarR-typ"/>
</dbReference>
<keyword evidence="2 5" id="KW-0238">DNA-binding</keyword>
<dbReference type="Pfam" id="PF01047">
    <property type="entry name" value="MarR"/>
    <property type="match status" value="1"/>
</dbReference>
<dbReference type="GO" id="GO:0003677">
    <property type="term" value="F:DNA binding"/>
    <property type="evidence" value="ECO:0007669"/>
    <property type="project" value="UniProtKB-KW"/>
</dbReference>
<accession>A0ABS5TYA4</accession>
<keyword evidence="3" id="KW-0804">Transcription</keyword>
<protein>
    <submittedName>
        <fullName evidence="5">Winged helix DNA-binding protein</fullName>
    </submittedName>
</protein>
<dbReference type="PROSITE" id="PS01117">
    <property type="entry name" value="HTH_MARR_1"/>
    <property type="match status" value="1"/>
</dbReference>
<dbReference type="InterPro" id="IPR023187">
    <property type="entry name" value="Tscrpt_reg_MarR-type_CS"/>
</dbReference>
<dbReference type="InterPro" id="IPR039422">
    <property type="entry name" value="MarR/SlyA-like"/>
</dbReference>
<proteinExistence type="predicted"/>
<dbReference type="PROSITE" id="PS50995">
    <property type="entry name" value="HTH_MARR_2"/>
    <property type="match status" value="1"/>
</dbReference>
<evidence type="ECO:0000313" key="6">
    <source>
        <dbReference type="Proteomes" id="UP000722125"/>
    </source>
</evidence>
<dbReference type="EMBL" id="JAHBOH010000001">
    <property type="protein sequence ID" value="MBT0994128.1"/>
    <property type="molecule type" value="Genomic_DNA"/>
</dbReference>
<dbReference type="Gene3D" id="1.10.10.10">
    <property type="entry name" value="Winged helix-like DNA-binding domain superfamily/Winged helix DNA-binding domain"/>
    <property type="match status" value="1"/>
</dbReference>
<dbReference type="InterPro" id="IPR036390">
    <property type="entry name" value="WH_DNA-bd_sf"/>
</dbReference>
<dbReference type="PANTHER" id="PTHR33164">
    <property type="entry name" value="TRANSCRIPTIONAL REGULATOR, MARR FAMILY"/>
    <property type="match status" value="1"/>
</dbReference>
<evidence type="ECO:0000313" key="5">
    <source>
        <dbReference type="EMBL" id="MBT0994128.1"/>
    </source>
</evidence>
<keyword evidence="6" id="KW-1185">Reference proteome</keyword>
<evidence type="ECO:0000256" key="2">
    <source>
        <dbReference type="ARBA" id="ARBA00023125"/>
    </source>
</evidence>
<dbReference type="PRINTS" id="PR00598">
    <property type="entry name" value="HTHMARR"/>
</dbReference>
<dbReference type="PANTHER" id="PTHR33164:SF57">
    <property type="entry name" value="MARR-FAMILY TRANSCRIPTIONAL REGULATOR"/>
    <property type="match status" value="1"/>
</dbReference>
<organism evidence="5 6">
    <name type="scientific">Cellulomonas fulva</name>
    <dbReference type="NCBI Taxonomy" id="2835530"/>
    <lineage>
        <taxon>Bacteria</taxon>
        <taxon>Bacillati</taxon>
        <taxon>Actinomycetota</taxon>
        <taxon>Actinomycetes</taxon>
        <taxon>Micrococcales</taxon>
        <taxon>Cellulomonadaceae</taxon>
        <taxon>Cellulomonas</taxon>
    </lineage>
</organism>
<evidence type="ECO:0000256" key="3">
    <source>
        <dbReference type="ARBA" id="ARBA00023163"/>
    </source>
</evidence>
<evidence type="ECO:0000259" key="4">
    <source>
        <dbReference type="PROSITE" id="PS50995"/>
    </source>
</evidence>
<gene>
    <name evidence="5" type="ORF">KIN34_07500</name>
</gene>
<dbReference type="InterPro" id="IPR036388">
    <property type="entry name" value="WH-like_DNA-bd_sf"/>
</dbReference>
<sequence>MRRGDDVEEPEQRLLRSVEEFWRTLREAGPALVRDTECSRSTATLVRILATRTRLGRSTQVSDVAHALRVDMSVASRQVSQLVEDGLVERTVDTEDRRARALRLTPLGLDRADAVEARLLERTLELFADWSPVEVAEATDLLQRLTTTLDRAAHPDPEPALTQPALT</sequence>
<evidence type="ECO:0000256" key="1">
    <source>
        <dbReference type="ARBA" id="ARBA00023015"/>
    </source>
</evidence>
<name>A0ABS5TYA4_9CELL</name>
<reference evidence="5 6" key="1">
    <citation type="submission" date="2021-05" db="EMBL/GenBank/DDBJ databases">
        <title>Description of Cellulomonas sp. DKR-3 sp. nov.</title>
        <authorList>
            <person name="Dahal R.H."/>
            <person name="Chaudhary D.K."/>
        </authorList>
    </citation>
    <scope>NUCLEOTIDE SEQUENCE [LARGE SCALE GENOMIC DNA]</scope>
    <source>
        <strain evidence="5 6">DKR-3</strain>
    </source>
</reference>
<keyword evidence="1" id="KW-0805">Transcription regulation</keyword>
<comment type="caution">
    <text evidence="5">The sequence shown here is derived from an EMBL/GenBank/DDBJ whole genome shotgun (WGS) entry which is preliminary data.</text>
</comment>
<dbReference type="Proteomes" id="UP000722125">
    <property type="component" value="Unassembled WGS sequence"/>
</dbReference>
<dbReference type="SMART" id="SM00347">
    <property type="entry name" value="HTH_MARR"/>
    <property type="match status" value="1"/>
</dbReference>
<feature type="domain" description="HTH marR-type" evidence="4">
    <location>
        <begin position="11"/>
        <end position="147"/>
    </location>
</feature>